<dbReference type="WBParaSite" id="PSAMB.scaffold8337size6338.g31260.t1">
    <property type="protein sequence ID" value="PSAMB.scaffold8337size6338.g31260.t1"/>
    <property type="gene ID" value="PSAMB.scaffold8337size6338.g31260"/>
</dbReference>
<name>A0A914XIG0_9BILA</name>
<dbReference type="Proteomes" id="UP000887566">
    <property type="component" value="Unplaced"/>
</dbReference>
<accession>A0A914XIG0</accession>
<proteinExistence type="predicted"/>
<feature type="region of interest" description="Disordered" evidence="1">
    <location>
        <begin position="1"/>
        <end position="20"/>
    </location>
</feature>
<keyword evidence="2" id="KW-1185">Reference proteome</keyword>
<evidence type="ECO:0000256" key="1">
    <source>
        <dbReference type="SAM" id="MobiDB-lite"/>
    </source>
</evidence>
<protein>
    <submittedName>
        <fullName evidence="3">Uncharacterized protein</fullName>
    </submittedName>
</protein>
<feature type="region of interest" description="Disordered" evidence="1">
    <location>
        <begin position="115"/>
        <end position="203"/>
    </location>
</feature>
<evidence type="ECO:0000313" key="2">
    <source>
        <dbReference type="Proteomes" id="UP000887566"/>
    </source>
</evidence>
<dbReference type="AlphaFoldDB" id="A0A914XIG0"/>
<reference evidence="3" key="1">
    <citation type="submission" date="2022-11" db="UniProtKB">
        <authorList>
            <consortium name="WormBaseParasite"/>
        </authorList>
    </citation>
    <scope>IDENTIFICATION</scope>
</reference>
<organism evidence="2 3">
    <name type="scientific">Plectus sambesii</name>
    <dbReference type="NCBI Taxonomy" id="2011161"/>
    <lineage>
        <taxon>Eukaryota</taxon>
        <taxon>Metazoa</taxon>
        <taxon>Ecdysozoa</taxon>
        <taxon>Nematoda</taxon>
        <taxon>Chromadorea</taxon>
        <taxon>Plectida</taxon>
        <taxon>Plectina</taxon>
        <taxon>Plectoidea</taxon>
        <taxon>Plectidae</taxon>
        <taxon>Plectus</taxon>
    </lineage>
</organism>
<feature type="region of interest" description="Disordered" evidence="1">
    <location>
        <begin position="224"/>
        <end position="248"/>
    </location>
</feature>
<evidence type="ECO:0000313" key="3">
    <source>
        <dbReference type="WBParaSite" id="PSAMB.scaffold8337size6338.g31260.t1"/>
    </source>
</evidence>
<feature type="compositionally biased region" description="Basic and acidic residues" evidence="1">
    <location>
        <begin position="118"/>
        <end position="131"/>
    </location>
</feature>
<sequence length="274" mass="31149">MSDHDSATSSREAPKTTLKHPSELRIRTEEQLKCYTKAALFDHLQNLYPLVDEAEAERASIAHVHTLQREVDDLRRQLAGKEALIVSKDEVIALSKEKAALLSIHIQSLDRQQQHYAVETERERTQPHVDLHTQSPVADDDGDDQHIDEYNPQQAGYRSITHSTQHLSDDMGRLSTTRQSDRRDGPSPPPDSSTARELNAQSTHPMAPGLEYLADALRQQTELAKRQADIAQMRPLPPFTGSESEESFETWLQRFEQRAERLDLPPSARLFHLQ</sequence>
<feature type="compositionally biased region" description="Polar residues" evidence="1">
    <location>
        <begin position="151"/>
        <end position="166"/>
    </location>
</feature>